<accession>A0A7R8X8H5</accession>
<feature type="region of interest" description="Disordered" evidence="5">
    <location>
        <begin position="78"/>
        <end position="97"/>
    </location>
</feature>
<gene>
    <name evidence="8" type="ORF">DSTB1V02_LOCUS5628</name>
</gene>
<evidence type="ECO:0000256" key="7">
    <source>
        <dbReference type="SAM" id="SignalP"/>
    </source>
</evidence>
<evidence type="ECO:0000256" key="6">
    <source>
        <dbReference type="SAM" id="Phobius"/>
    </source>
</evidence>
<keyword evidence="2 6" id="KW-0812">Transmembrane</keyword>
<reference evidence="8" key="1">
    <citation type="submission" date="2020-11" db="EMBL/GenBank/DDBJ databases">
        <authorList>
            <person name="Tran Van P."/>
        </authorList>
    </citation>
    <scope>NUCLEOTIDE SEQUENCE</scope>
</reference>
<keyword evidence="4 6" id="KW-0472">Membrane</keyword>
<sequence>MFEWRQRVQSGTVLSLSRSLLSLSFCALGRVIPNRGREWEGEVPLDWLRPPSRLVTSPPIHPSRVEASSSLRLGKEDRLIPAKPPPESVTVESGTHPHPHCIVSSRFPLVAEARHSAHIDEASRPAFRLKAVSSFVVARAESVDIGASSENTRVPIPSVSQLSGPLAQWSLSAVVSRVDPMSVTGVSVEAHQLVTVVPRRTGSGGHPLVTSLERSVGAMPPTYANCSSLNNYIPDTEEIIEALGSGGVSLYAVCALVWVFLLLIYVEETLYLLKRLPADQKSPTLFVLAAYPGVGLTSLLSLIVPKGTDIYFSAGQMWLSVAMYQFLRLTLRYYGGEKAMLERVSLQDLPLGAPPCGCCCRCFCPSIRVTRKGILFMKLLIVQLPFSQAVLYLLSYTLLFTGHYNKSKVSLSDGFIYIGVLHVASTMTCIWGFAMLLGVSRQHLRHLSYTGKYLVLWIILVLKFQDVAFAVLGSFGVFPCFFPVSPTVFANLILQALMLGELLLLSLIARYLYLKPPIPLEAEDSHCALRPEISSAMNYRAVSSDPLNLDDSSGDQSKFPSFSSPSII</sequence>
<protein>
    <submittedName>
        <fullName evidence="8">Uncharacterized protein</fullName>
    </submittedName>
</protein>
<feature type="transmembrane region" description="Helical" evidence="6">
    <location>
        <begin position="375"/>
        <end position="394"/>
    </location>
</feature>
<feature type="compositionally biased region" description="Low complexity" evidence="5">
    <location>
        <begin position="559"/>
        <end position="568"/>
    </location>
</feature>
<keyword evidence="3 6" id="KW-1133">Transmembrane helix</keyword>
<dbReference type="SMART" id="SM01417">
    <property type="entry name" value="Solute_trans_a"/>
    <property type="match status" value="1"/>
</dbReference>
<feature type="transmembrane region" description="Helical" evidence="6">
    <location>
        <begin position="285"/>
        <end position="304"/>
    </location>
</feature>
<dbReference type="InterPro" id="IPR005178">
    <property type="entry name" value="Ostalpha/TMEM184C"/>
</dbReference>
<dbReference type="AlphaFoldDB" id="A0A7R8X8H5"/>
<dbReference type="Proteomes" id="UP000677054">
    <property type="component" value="Unassembled WGS sequence"/>
</dbReference>
<feature type="signal peptide" evidence="7">
    <location>
        <begin position="1"/>
        <end position="22"/>
    </location>
</feature>
<feature type="transmembrane region" description="Helical" evidence="6">
    <location>
        <begin position="451"/>
        <end position="472"/>
    </location>
</feature>
<evidence type="ECO:0000256" key="4">
    <source>
        <dbReference type="ARBA" id="ARBA00023136"/>
    </source>
</evidence>
<dbReference type="EMBL" id="CAJPEV010000947">
    <property type="protein sequence ID" value="CAG0889693.1"/>
    <property type="molecule type" value="Genomic_DNA"/>
</dbReference>
<dbReference type="GO" id="GO:0016020">
    <property type="term" value="C:membrane"/>
    <property type="evidence" value="ECO:0007669"/>
    <property type="project" value="UniProtKB-SubCell"/>
</dbReference>
<dbReference type="EMBL" id="LR900464">
    <property type="protein sequence ID" value="CAD7245761.1"/>
    <property type="molecule type" value="Genomic_DNA"/>
</dbReference>
<name>A0A7R8X8H5_9CRUS</name>
<keyword evidence="9" id="KW-1185">Reference proteome</keyword>
<evidence type="ECO:0000256" key="2">
    <source>
        <dbReference type="ARBA" id="ARBA00022692"/>
    </source>
</evidence>
<evidence type="ECO:0000313" key="9">
    <source>
        <dbReference type="Proteomes" id="UP000677054"/>
    </source>
</evidence>
<dbReference type="OrthoDB" id="5832279at2759"/>
<proteinExistence type="predicted"/>
<feature type="transmembrane region" description="Helical" evidence="6">
    <location>
        <begin position="310"/>
        <end position="331"/>
    </location>
</feature>
<dbReference type="PANTHER" id="PTHR23423">
    <property type="entry name" value="ORGANIC SOLUTE TRANSPORTER-RELATED"/>
    <property type="match status" value="1"/>
</dbReference>
<feature type="transmembrane region" description="Helical" evidence="6">
    <location>
        <begin position="492"/>
        <end position="513"/>
    </location>
</feature>
<feature type="chain" id="PRO_5036209065" evidence="7">
    <location>
        <begin position="23"/>
        <end position="568"/>
    </location>
</feature>
<evidence type="ECO:0000313" key="8">
    <source>
        <dbReference type="EMBL" id="CAD7245761.1"/>
    </source>
</evidence>
<evidence type="ECO:0000256" key="1">
    <source>
        <dbReference type="ARBA" id="ARBA00004141"/>
    </source>
</evidence>
<evidence type="ECO:0000256" key="5">
    <source>
        <dbReference type="SAM" id="MobiDB-lite"/>
    </source>
</evidence>
<organism evidence="8">
    <name type="scientific">Darwinula stevensoni</name>
    <dbReference type="NCBI Taxonomy" id="69355"/>
    <lineage>
        <taxon>Eukaryota</taxon>
        <taxon>Metazoa</taxon>
        <taxon>Ecdysozoa</taxon>
        <taxon>Arthropoda</taxon>
        <taxon>Crustacea</taxon>
        <taxon>Oligostraca</taxon>
        <taxon>Ostracoda</taxon>
        <taxon>Podocopa</taxon>
        <taxon>Podocopida</taxon>
        <taxon>Darwinulocopina</taxon>
        <taxon>Darwinuloidea</taxon>
        <taxon>Darwinulidae</taxon>
        <taxon>Darwinula</taxon>
    </lineage>
</organism>
<feature type="transmembrane region" description="Helical" evidence="6">
    <location>
        <begin position="414"/>
        <end position="439"/>
    </location>
</feature>
<keyword evidence="7" id="KW-0732">Signal</keyword>
<feature type="transmembrane region" description="Helical" evidence="6">
    <location>
        <begin position="250"/>
        <end position="273"/>
    </location>
</feature>
<feature type="region of interest" description="Disordered" evidence="5">
    <location>
        <begin position="546"/>
        <end position="568"/>
    </location>
</feature>
<comment type="subcellular location">
    <subcellularLocation>
        <location evidence="1">Membrane</location>
        <topology evidence="1">Multi-pass membrane protein</topology>
    </subcellularLocation>
</comment>
<dbReference type="Pfam" id="PF03619">
    <property type="entry name" value="Solute_trans_a"/>
    <property type="match status" value="1"/>
</dbReference>
<evidence type="ECO:0000256" key="3">
    <source>
        <dbReference type="ARBA" id="ARBA00022989"/>
    </source>
</evidence>